<proteinExistence type="predicted"/>
<protein>
    <recommendedName>
        <fullName evidence="1">HD-CE domain-containing protein</fullName>
    </recommendedName>
</protein>
<dbReference type="SUPFAM" id="SSF55874">
    <property type="entry name" value="ATPase domain of HSP90 chaperone/DNA topoisomerase II/histidine kinase"/>
    <property type="match status" value="1"/>
</dbReference>
<dbReference type="Gene3D" id="3.30.565.10">
    <property type="entry name" value="Histidine kinase-like ATPase, C-terminal domain"/>
    <property type="match status" value="1"/>
</dbReference>
<name>A0A1B8PW11_MORLA</name>
<dbReference type="Proteomes" id="UP000092607">
    <property type="component" value="Unassembled WGS sequence"/>
</dbReference>
<dbReference type="InterPro" id="IPR056471">
    <property type="entry name" value="HD-CE"/>
</dbReference>
<gene>
    <name evidence="2" type="ORF">A9309_10665</name>
</gene>
<evidence type="ECO:0000313" key="3">
    <source>
        <dbReference type="Proteomes" id="UP000092607"/>
    </source>
</evidence>
<sequence length="1020" mass="119541">MSAGFIEHLKNKTNKDSNTSILLAQWEFDQKLVGKALENIASYYPHFSNHNESNSHQILVNIERLLGDNIHLLSATDTWLLLESAYWHDVGMLFSGQQAQEAIHNRDFIEYLDMLANDNAQDLHQFAKTWQTKGWQQALAMYDNPMLGTEKYRQLMAEWYRRKHPERSQQFALDPFKDLNINSPRTELLPQRLYRYLGQICLAHGTSFEQVMSELPYRQTGMGTENCHPRFVACLLRLGDLFDIDDNRFCPVMRKQPVAIPTLSETHYHKHLAIREFQLDNQTVSITAECPDEYSFIETQNWFGWIKEEMQNQMSQWKNIVPHRKFGLLPTIQKLDVRMQSSKVLLSGKPMKFQLDEKNVTELLQGSNLYSGESNIYRELIQNAIDATYLRIWIEHGVRKNNLKITDNLHPFHDDFQKILEQYPIDIDFIKIADDNNSDSSLWQLSITDRGTGISLKDLEYMQKIAGSSRNIEKKRLIQDMPVWMRPSGAFGIGLHSAFLLLKDGKPENNKILIETTSIVDNSSYKIEMNSPLSSNQGYCFVERISEVEHVKREYGTKLMLRLNLDRRGKKFNESGLSFNRHKGFNSIISDIQKNYDVIKSPAFDYLCVLDIFAKIEQIIISSSAYFKFNKKKYDYQVYNDGNLYWSKEFNFYIHLLKTNFESLEDFGTSRGLTFFKGQKVDDIFTNYFDFSFDFYGFDAKEALGLDRNKWKKDFLENIIYSDNFLEKALYSALSSNSEAIKKHIPHQAFDIILQMLDEPEMLKPRDNWDNFKFFNESKTFFGDSLKDKNSFKKLLEVKNFYLINHGNVDDISKNIDRNDLIITESYGCYNLFFEIFKKEWCKNGGIINYPNQSSFGVYHFTKENSNNNLIVRTVQYAISGYDNRIIINQDMLDEFDMGHFKLLACRSEAHLNIAGKENKNLSESFLILPYFLFWEKDELCISKKHNYDFLVESTFQDLQKNNVNITRESVEQKYNELIEFVDERMSLLDFWNEALERGAKNNPKSKQEIDEIFNACLKQ</sequence>
<dbReference type="RefSeq" id="WP_065255977.1">
    <property type="nucleotide sequence ID" value="NZ_LZDR01000056.1"/>
</dbReference>
<evidence type="ECO:0000259" key="1">
    <source>
        <dbReference type="Pfam" id="PF24391"/>
    </source>
</evidence>
<dbReference type="Pfam" id="PF24391">
    <property type="entry name" value="HD-CE"/>
    <property type="match status" value="1"/>
</dbReference>
<dbReference type="AlphaFoldDB" id="A0A1B8PW11"/>
<dbReference type="OrthoDB" id="9802640at2"/>
<feature type="domain" description="HD-CE" evidence="1">
    <location>
        <begin position="45"/>
        <end position="312"/>
    </location>
</feature>
<dbReference type="InterPro" id="IPR036890">
    <property type="entry name" value="HATPase_C_sf"/>
</dbReference>
<reference evidence="2 3" key="1">
    <citation type="submission" date="2016-06" db="EMBL/GenBank/DDBJ databases">
        <title>Draft genome of Moraxella lacunata CCUG 57757A.</title>
        <authorList>
            <person name="Salva-Serra F."/>
            <person name="Engstrom-Jakobsson H."/>
            <person name="Thorell K."/>
            <person name="Gonzales-Siles L."/>
            <person name="Karlsson R."/>
            <person name="Boulund F."/>
            <person name="Engstrand L."/>
            <person name="Kristiansson E."/>
            <person name="Moore E."/>
        </authorList>
    </citation>
    <scope>NUCLEOTIDE SEQUENCE [LARGE SCALE GENOMIC DNA]</scope>
    <source>
        <strain evidence="2 3">CCUG 57757A</strain>
    </source>
</reference>
<accession>A0A1B8PW11</accession>
<evidence type="ECO:0000313" key="2">
    <source>
        <dbReference type="EMBL" id="OBX59801.1"/>
    </source>
</evidence>
<comment type="caution">
    <text evidence="2">The sequence shown here is derived from an EMBL/GenBank/DDBJ whole genome shotgun (WGS) entry which is preliminary data.</text>
</comment>
<organism evidence="2 3">
    <name type="scientific">Moraxella lacunata</name>
    <dbReference type="NCBI Taxonomy" id="477"/>
    <lineage>
        <taxon>Bacteria</taxon>
        <taxon>Pseudomonadati</taxon>
        <taxon>Pseudomonadota</taxon>
        <taxon>Gammaproteobacteria</taxon>
        <taxon>Moraxellales</taxon>
        <taxon>Moraxellaceae</taxon>
        <taxon>Moraxella</taxon>
    </lineage>
</organism>
<dbReference type="EMBL" id="LZMS01000100">
    <property type="protein sequence ID" value="OBX59801.1"/>
    <property type="molecule type" value="Genomic_DNA"/>
</dbReference>